<dbReference type="AlphaFoldDB" id="A0A0J8BAS0"/>
<dbReference type="SUPFAM" id="SSF56672">
    <property type="entry name" value="DNA/RNA polymerases"/>
    <property type="match status" value="1"/>
</dbReference>
<dbReference type="Gene3D" id="3.60.10.10">
    <property type="entry name" value="Endonuclease/exonuclease/phosphatase"/>
    <property type="match status" value="1"/>
</dbReference>
<dbReference type="OMA" id="WHARIPP"/>
<dbReference type="InterPro" id="IPR043502">
    <property type="entry name" value="DNA/RNA_pol_sf"/>
</dbReference>
<accession>A0A0J8BAS0</accession>
<dbReference type="CDD" id="cd01650">
    <property type="entry name" value="RT_nLTR_like"/>
    <property type="match status" value="1"/>
</dbReference>
<sequence length="849" mass="96792">MLFFGDFNEILHASEKEGGAIRRERCIDAFRDAVDLCEVRDLGYKGGKFTWRRGNDPSTAIRERLDRFLADERWEDIFPSYGVQNYPIYKSNHAPIVLETDVGAQKHRRGKIFHFESLWLSNADCQKVVQEAWVNGAGSVEQKVASCAGDLGRWATATFGDIKKKIKAKEEELTMWQYRRPDHTMLEKCRELVGELDELHRLQESYWHARARANEMRDGDKNTSYFHHKASHRKRRNMISKLKDTDGVWHDTVDDIGKIISDYFSMIFATSNPSAFEEATAGIGVKVTESANIALMAEPSAEEVQAALFQMHPNKAPGVDGMHALFYQKFWHIVGADVVAFVKSWWKGEEDISMLNKTCIVLIPKCQKPQQMTEFRPISLCNVLYKIISKLMANRLKIWLPDLISHHQSAFVPGRLITDNALVAFEIFHRMKRRGDGKAGTMAFKLDMSKAYDRVEWSFLEKVMAKMGFCYGWIQRIMICLSTVSYCFKLNGNIEGNIIPSRGLRQGDPLSPYLFLLCAEAFSTMLAQAARNGEIHGAQVCRTAPRVSHLFFADDSILFSRATLQECSKIADIISVYERASGQKINFNKSEVSFSKNVDDTRRLAIRNMFGVGEVQRHEKYLGLPTVIGRSKKMVFAVLKERIWKKLQGWKEKCLSRAGKEVLLKAVVQAIPTYMMSLFCIPDGILDEINSMCARFWWGARGTERKMHWVSWEKLCLPKSHGGMGFRDLKVFNQALLAKQGWRLLCDNTSLVYNVLSARYFKNGTFLEALRGYDPSFVWRSIWGAKALLLEGLKWRVGDGSKIRVWDDAWLPGETVSRVPTPNIESPVDLYVADLIDELLHGAAVMGEV</sequence>
<proteinExistence type="predicted"/>
<organism evidence="2 3">
    <name type="scientific">Beta vulgaris subsp. vulgaris</name>
    <name type="common">Beet</name>
    <dbReference type="NCBI Taxonomy" id="3555"/>
    <lineage>
        <taxon>Eukaryota</taxon>
        <taxon>Viridiplantae</taxon>
        <taxon>Streptophyta</taxon>
        <taxon>Embryophyta</taxon>
        <taxon>Tracheophyta</taxon>
        <taxon>Spermatophyta</taxon>
        <taxon>Magnoliopsida</taxon>
        <taxon>eudicotyledons</taxon>
        <taxon>Gunneridae</taxon>
        <taxon>Pentapetalae</taxon>
        <taxon>Caryophyllales</taxon>
        <taxon>Chenopodiaceae</taxon>
        <taxon>Betoideae</taxon>
        <taxon>Beta</taxon>
    </lineage>
</organism>
<dbReference type="Pfam" id="PF00078">
    <property type="entry name" value="RVT_1"/>
    <property type="match status" value="1"/>
</dbReference>
<dbReference type="EMBL" id="KQ090342">
    <property type="protein sequence ID" value="KMS97068.1"/>
    <property type="molecule type" value="Genomic_DNA"/>
</dbReference>
<dbReference type="PANTHER" id="PTHR33116:SF86">
    <property type="entry name" value="REVERSE TRANSCRIPTASE DOMAIN-CONTAINING PROTEIN"/>
    <property type="match status" value="1"/>
</dbReference>
<keyword evidence="3" id="KW-1185">Reference proteome</keyword>
<protein>
    <recommendedName>
        <fullName evidence="1">Reverse transcriptase domain-containing protein</fullName>
    </recommendedName>
</protein>
<feature type="domain" description="Reverse transcriptase" evidence="1">
    <location>
        <begin position="344"/>
        <end position="626"/>
    </location>
</feature>
<dbReference type="Proteomes" id="UP000035740">
    <property type="component" value="Unassembled WGS sequence"/>
</dbReference>
<dbReference type="SUPFAM" id="SSF56219">
    <property type="entry name" value="DNase I-like"/>
    <property type="match status" value="1"/>
</dbReference>
<gene>
    <name evidence="2" type="ORF">BVRB_7g179290</name>
</gene>
<reference evidence="2 3" key="1">
    <citation type="journal article" date="2014" name="Nature">
        <title>The genome of the recently domesticated crop plant sugar beet (Beta vulgaris).</title>
        <authorList>
            <person name="Dohm J.C."/>
            <person name="Minoche A.E."/>
            <person name="Holtgrawe D."/>
            <person name="Capella-Gutierrez S."/>
            <person name="Zakrzewski F."/>
            <person name="Tafer H."/>
            <person name="Rupp O."/>
            <person name="Sorensen T.R."/>
            <person name="Stracke R."/>
            <person name="Reinhardt R."/>
            <person name="Goesmann A."/>
            <person name="Kraft T."/>
            <person name="Schulz B."/>
            <person name="Stadler P.F."/>
            <person name="Schmidt T."/>
            <person name="Gabaldon T."/>
            <person name="Lehrach H."/>
            <person name="Weisshaar B."/>
            <person name="Himmelbauer H."/>
        </authorList>
    </citation>
    <scope>NUCLEOTIDE SEQUENCE [LARGE SCALE GENOMIC DNA]</scope>
    <source>
        <tissue evidence="2">Taproot</tissue>
    </source>
</reference>
<dbReference type="InterPro" id="IPR000477">
    <property type="entry name" value="RT_dom"/>
</dbReference>
<dbReference type="PROSITE" id="PS50878">
    <property type="entry name" value="RT_POL"/>
    <property type="match status" value="1"/>
</dbReference>
<dbReference type="OrthoDB" id="428918at2759"/>
<evidence type="ECO:0000313" key="2">
    <source>
        <dbReference type="EMBL" id="KMS97068.1"/>
    </source>
</evidence>
<dbReference type="PANTHER" id="PTHR33116">
    <property type="entry name" value="REVERSE TRANSCRIPTASE ZINC-BINDING DOMAIN-CONTAINING PROTEIN-RELATED-RELATED"/>
    <property type="match status" value="1"/>
</dbReference>
<name>A0A0J8BAS0_BETVV</name>
<evidence type="ECO:0000313" key="3">
    <source>
        <dbReference type="Proteomes" id="UP000035740"/>
    </source>
</evidence>
<dbReference type="InterPro" id="IPR036691">
    <property type="entry name" value="Endo/exonu/phosph_ase_sf"/>
</dbReference>
<evidence type="ECO:0000259" key="1">
    <source>
        <dbReference type="PROSITE" id="PS50878"/>
    </source>
</evidence>
<dbReference type="Gramene" id="KMS97068">
    <property type="protein sequence ID" value="KMS97068"/>
    <property type="gene ID" value="BVRB_7g179290"/>
</dbReference>